<feature type="compositionally biased region" description="Low complexity" evidence="1">
    <location>
        <begin position="124"/>
        <end position="137"/>
    </location>
</feature>
<accession>A0ABP0V644</accession>
<organism evidence="2 3">
    <name type="scientific">Sphagnum troendelagicum</name>
    <dbReference type="NCBI Taxonomy" id="128251"/>
    <lineage>
        <taxon>Eukaryota</taxon>
        <taxon>Viridiplantae</taxon>
        <taxon>Streptophyta</taxon>
        <taxon>Embryophyta</taxon>
        <taxon>Bryophyta</taxon>
        <taxon>Sphagnophytina</taxon>
        <taxon>Sphagnopsida</taxon>
        <taxon>Sphagnales</taxon>
        <taxon>Sphagnaceae</taxon>
        <taxon>Sphagnum</taxon>
    </lineage>
</organism>
<dbReference type="EMBL" id="OZ019901">
    <property type="protein sequence ID" value="CAK9237918.1"/>
    <property type="molecule type" value="Genomic_DNA"/>
</dbReference>
<reference evidence="2" key="1">
    <citation type="submission" date="2024-02" db="EMBL/GenBank/DDBJ databases">
        <authorList>
            <consortium name="ELIXIR-Norway"/>
            <consortium name="Elixir Norway"/>
        </authorList>
    </citation>
    <scope>NUCLEOTIDE SEQUENCE</scope>
</reference>
<feature type="region of interest" description="Disordered" evidence="1">
    <location>
        <begin position="1"/>
        <end position="32"/>
    </location>
</feature>
<name>A0ABP0V644_9BRYO</name>
<keyword evidence="3" id="KW-1185">Reference proteome</keyword>
<proteinExistence type="predicted"/>
<feature type="region of interest" description="Disordered" evidence="1">
    <location>
        <begin position="44"/>
        <end position="181"/>
    </location>
</feature>
<feature type="compositionally biased region" description="Basic and acidic residues" evidence="1">
    <location>
        <begin position="22"/>
        <end position="32"/>
    </location>
</feature>
<protein>
    <recommendedName>
        <fullName evidence="4">Late embryogenesis abundant protein</fullName>
    </recommendedName>
</protein>
<evidence type="ECO:0000256" key="1">
    <source>
        <dbReference type="SAM" id="MobiDB-lite"/>
    </source>
</evidence>
<feature type="compositionally biased region" description="Polar residues" evidence="1">
    <location>
        <begin position="146"/>
        <end position="156"/>
    </location>
</feature>
<gene>
    <name evidence="2" type="ORF">CSSPTR1EN2_LOCUS23943</name>
</gene>
<evidence type="ECO:0000313" key="3">
    <source>
        <dbReference type="Proteomes" id="UP001497512"/>
    </source>
</evidence>
<dbReference type="Proteomes" id="UP001497512">
    <property type="component" value="Chromosome 9"/>
</dbReference>
<evidence type="ECO:0000313" key="2">
    <source>
        <dbReference type="EMBL" id="CAK9237918.1"/>
    </source>
</evidence>
<sequence length="181" mass="18926">MWSFPRISGGDSSSSRYCSECEGDHEGEGGPNCRFHEEKGWRNGCGCPDDRRHMGGTKETASETASSAQKKAREVTDSAASGWGAAKDRSSDAVGAAQEKATGTPNAAKDSATCTWNSTKDKASNTAATAQDTADSTLKSAKEQTDSTTGAASTRSKGGDKAARGVHVLFGQDVRRHQSNC</sequence>
<evidence type="ECO:0008006" key="4">
    <source>
        <dbReference type="Google" id="ProtNLM"/>
    </source>
</evidence>